<dbReference type="InterPro" id="IPR041698">
    <property type="entry name" value="Methyltransf_25"/>
</dbReference>
<sequence length="288" mass="32559">MAAFSDSDYNSTGYSDYRPRYPGTWYSRIKEYHSGARGLVVDVGCGPGTATFQLRENLPFKRVVGVDVSTAMVERARQTAREKVVTDAGRVEFVVSTADNFSFLNGAKADMITAAQCVHWLDWERFQLAAADNLRAGGTLAIWDYTDPSIVGYPELDPLMKEFIYGESHLGPHWEQPGTRMLKQLLRNLHFDEKLFDDIYVCRESTDDALRGTAGRTPLHVEKTMTLEQMNSYLSTWSAFHSWRKQDPAGSIAAKSAFFQFIFSKTSMSWSSEVCLTWNSVGILARRR</sequence>
<dbReference type="OMA" id="FRPHYPP"/>
<dbReference type="AlphaFoldDB" id="Q74ZT8"/>
<dbReference type="InterPro" id="IPR051052">
    <property type="entry name" value="Diverse_substrate_MTase"/>
</dbReference>
<dbReference type="GO" id="GO:0008168">
    <property type="term" value="F:methyltransferase activity"/>
    <property type="evidence" value="ECO:0007669"/>
    <property type="project" value="UniProtKB-KW"/>
</dbReference>
<dbReference type="RefSeq" id="NP_986776.1">
    <property type="nucleotide sequence ID" value="NM_211838.1"/>
</dbReference>
<keyword evidence="5" id="KW-1185">Reference proteome</keyword>
<feature type="domain" description="Methyltransferase" evidence="3">
    <location>
        <begin position="40"/>
        <end position="138"/>
    </location>
</feature>
<evidence type="ECO:0000313" key="4">
    <source>
        <dbReference type="EMBL" id="AAS54600.1"/>
    </source>
</evidence>
<dbReference type="BRENDA" id="2.1.1.145">
    <property type="organism ID" value="484"/>
</dbReference>
<proteinExistence type="predicted"/>
<dbReference type="GO" id="GO:0032259">
    <property type="term" value="P:methylation"/>
    <property type="evidence" value="ECO:0007669"/>
    <property type="project" value="UniProtKB-KW"/>
</dbReference>
<dbReference type="eggNOG" id="KOG3010">
    <property type="taxonomic scope" value="Eukaryota"/>
</dbReference>
<evidence type="ECO:0000256" key="1">
    <source>
        <dbReference type="ARBA" id="ARBA00022603"/>
    </source>
</evidence>
<reference evidence="5" key="2">
    <citation type="journal article" date="2013" name="G3 (Bethesda)">
        <title>Genomes of Ashbya fungi isolated from insects reveal four mating-type loci, numerous translocations, lack of transposons, and distinct gene duplications.</title>
        <authorList>
            <person name="Dietrich F.S."/>
            <person name="Voegeli S."/>
            <person name="Kuo S."/>
            <person name="Philippsen P."/>
        </authorList>
    </citation>
    <scope>GENOME REANNOTATION</scope>
    <source>
        <strain evidence="5">ATCC 10895 / CBS 109.51 / FGSC 9923 / NRRL Y-1056</strain>
    </source>
</reference>
<gene>
    <name evidence="4" type="ORF">AGOS_AGR110W</name>
</gene>
<dbReference type="KEGG" id="ago:AGOS_AGR110W"/>
<evidence type="ECO:0000259" key="3">
    <source>
        <dbReference type="Pfam" id="PF13649"/>
    </source>
</evidence>
<dbReference type="Proteomes" id="UP000000591">
    <property type="component" value="Chromosome VII"/>
</dbReference>
<evidence type="ECO:0000256" key="2">
    <source>
        <dbReference type="ARBA" id="ARBA00022679"/>
    </source>
</evidence>
<dbReference type="Pfam" id="PF13649">
    <property type="entry name" value="Methyltransf_25"/>
    <property type="match status" value="1"/>
</dbReference>
<dbReference type="FunCoup" id="Q74ZT8">
    <property type="interactions" value="780"/>
</dbReference>
<dbReference type="STRING" id="284811.Q74ZT8"/>
<name>Q74ZT8_EREGS</name>
<dbReference type="CDD" id="cd02440">
    <property type="entry name" value="AdoMet_MTases"/>
    <property type="match status" value="1"/>
</dbReference>
<dbReference type="Gene3D" id="3.40.50.150">
    <property type="entry name" value="Vaccinia Virus protein VP39"/>
    <property type="match status" value="1"/>
</dbReference>
<dbReference type="GeneID" id="4623078"/>
<dbReference type="OrthoDB" id="10027013at2759"/>
<accession>Q74ZT8</accession>
<dbReference type="HOGENOM" id="CLU_049344_1_2_1"/>
<dbReference type="PANTHER" id="PTHR44942">
    <property type="entry name" value="METHYLTRANSF_11 DOMAIN-CONTAINING PROTEIN"/>
    <property type="match status" value="1"/>
</dbReference>
<dbReference type="InterPro" id="IPR029063">
    <property type="entry name" value="SAM-dependent_MTases_sf"/>
</dbReference>
<dbReference type="EMBL" id="AE016820">
    <property type="protein sequence ID" value="AAS54600.1"/>
    <property type="molecule type" value="Genomic_DNA"/>
</dbReference>
<keyword evidence="2" id="KW-0808">Transferase</keyword>
<dbReference type="SUPFAM" id="SSF53335">
    <property type="entry name" value="S-adenosyl-L-methionine-dependent methyltransferases"/>
    <property type="match status" value="1"/>
</dbReference>
<dbReference type="PANTHER" id="PTHR44942:SF4">
    <property type="entry name" value="METHYLTRANSFERASE TYPE 11 DOMAIN-CONTAINING PROTEIN"/>
    <property type="match status" value="1"/>
</dbReference>
<evidence type="ECO:0000313" key="5">
    <source>
        <dbReference type="Proteomes" id="UP000000591"/>
    </source>
</evidence>
<dbReference type="InParanoid" id="Q74ZT8"/>
<reference evidence="4 5" key="1">
    <citation type="journal article" date="2004" name="Science">
        <title>The Ashbya gossypii genome as a tool for mapping the ancient Saccharomyces cerevisiae genome.</title>
        <authorList>
            <person name="Dietrich F.S."/>
            <person name="Voegeli S."/>
            <person name="Brachat S."/>
            <person name="Lerch A."/>
            <person name="Gates K."/>
            <person name="Steiner S."/>
            <person name="Mohr C."/>
            <person name="Pohlmann R."/>
            <person name="Luedi P."/>
            <person name="Choi S."/>
            <person name="Wing R.A."/>
            <person name="Flavier A."/>
            <person name="Gaffney T.D."/>
            <person name="Philippsen P."/>
        </authorList>
    </citation>
    <scope>NUCLEOTIDE SEQUENCE [LARGE SCALE GENOMIC DNA]</scope>
    <source>
        <strain evidence="5">ATCC 10895 / CBS 109.51 / FGSC 9923 / NRRL Y-1056</strain>
    </source>
</reference>
<organism evidence="4 5">
    <name type="scientific">Eremothecium gossypii (strain ATCC 10895 / CBS 109.51 / FGSC 9923 / NRRL Y-1056)</name>
    <name type="common">Yeast</name>
    <name type="synonym">Ashbya gossypii</name>
    <dbReference type="NCBI Taxonomy" id="284811"/>
    <lineage>
        <taxon>Eukaryota</taxon>
        <taxon>Fungi</taxon>
        <taxon>Dikarya</taxon>
        <taxon>Ascomycota</taxon>
        <taxon>Saccharomycotina</taxon>
        <taxon>Saccharomycetes</taxon>
        <taxon>Saccharomycetales</taxon>
        <taxon>Saccharomycetaceae</taxon>
        <taxon>Eremothecium</taxon>
    </lineage>
</organism>
<keyword evidence="1" id="KW-0489">Methyltransferase</keyword>
<protein>
    <submittedName>
        <fullName evidence="4">AGR110Wp</fullName>
    </submittedName>
</protein>